<evidence type="ECO:0000313" key="3">
    <source>
        <dbReference type="Proteomes" id="UP000545286"/>
    </source>
</evidence>
<evidence type="ECO:0000256" key="1">
    <source>
        <dbReference type="SAM" id="SignalP"/>
    </source>
</evidence>
<protein>
    <submittedName>
        <fullName evidence="2">Uncharacterized protein</fullName>
    </submittedName>
</protein>
<feature type="signal peptide" evidence="1">
    <location>
        <begin position="1"/>
        <end position="24"/>
    </location>
</feature>
<name>A0A7W4UNL8_9MICO</name>
<keyword evidence="1" id="KW-0732">Signal</keyword>
<dbReference type="AlphaFoldDB" id="A0A7W4UNL8"/>
<gene>
    <name evidence="2" type="ORF">FHX72_001881</name>
</gene>
<dbReference type="RefSeq" id="WP_244964118.1">
    <property type="nucleotide sequence ID" value="NZ_JACHWJ010000002.1"/>
</dbReference>
<proteinExistence type="predicted"/>
<keyword evidence="3" id="KW-1185">Reference proteome</keyword>
<dbReference type="Proteomes" id="UP000545286">
    <property type="component" value="Unassembled WGS sequence"/>
</dbReference>
<accession>A0A7W4UNL8</accession>
<comment type="caution">
    <text evidence="2">The sequence shown here is derived from an EMBL/GenBank/DDBJ whole genome shotgun (WGS) entry which is preliminary data.</text>
</comment>
<organism evidence="2 3">
    <name type="scientific">Pseudoclavibacter helvolus</name>
    <dbReference type="NCBI Taxonomy" id="255205"/>
    <lineage>
        <taxon>Bacteria</taxon>
        <taxon>Bacillati</taxon>
        <taxon>Actinomycetota</taxon>
        <taxon>Actinomycetes</taxon>
        <taxon>Micrococcales</taxon>
        <taxon>Microbacteriaceae</taxon>
        <taxon>Pseudoclavibacter</taxon>
    </lineage>
</organism>
<sequence length="51" mass="5473">MQSIKCPRCASLVMLESLSCDACATPIAFHDETQTFVDVSGGAVLVDGRLW</sequence>
<reference evidence="2 3" key="1">
    <citation type="submission" date="2020-08" db="EMBL/GenBank/DDBJ databases">
        <title>Sequencing the genomes of 1000 actinobacteria strains.</title>
        <authorList>
            <person name="Klenk H.-P."/>
        </authorList>
    </citation>
    <scope>NUCLEOTIDE SEQUENCE [LARGE SCALE GENOMIC DNA]</scope>
    <source>
        <strain evidence="2 3">DSM 20419</strain>
    </source>
</reference>
<dbReference type="EMBL" id="JACHWJ010000002">
    <property type="protein sequence ID" value="MBB2957744.1"/>
    <property type="molecule type" value="Genomic_DNA"/>
</dbReference>
<evidence type="ECO:0000313" key="2">
    <source>
        <dbReference type="EMBL" id="MBB2957744.1"/>
    </source>
</evidence>
<feature type="chain" id="PRO_5038970770" evidence="1">
    <location>
        <begin position="25"/>
        <end position="51"/>
    </location>
</feature>